<gene>
    <name evidence="3" type="ORF">EDC52_103129</name>
</gene>
<dbReference type="EMBL" id="SMCR01000003">
    <property type="protein sequence ID" value="TCV98045.1"/>
    <property type="molecule type" value="Genomic_DNA"/>
</dbReference>
<dbReference type="InterPro" id="IPR020843">
    <property type="entry name" value="ER"/>
</dbReference>
<accession>A0A4R3YXW8</accession>
<name>A0A4R3YXW8_9GAMM</name>
<sequence length="347" mass="37430">MNQNDKVNRKVVLASRPDGAPTAENFRLETADIPAPGPGELLLRTVYMSLDPYMRGRMSDAPSYADPVPIDGVMTAGTVSRVVSSNNKDYRPGDWVLSYAGWQDYSVSHGEGLEKLAGDSLQHPSWALGVLGMPGFTGYMGLKDIGQPQAGETVVVGAATGAVGSVVGQVAKLKGCRAVGVASGAEKCRYAVDTLGFDACVDRRADDFARQLADACPDGIDIYFESVGGAVFDAVIPLLNTKARIPLCGVIANYNSRDLPDGKDRLPFLQALLLRKRIRMQGFIIFQDYGDRYQEFVDEVGPWASAGKVIMREDIVDELESAPQAFIDMLQGKNFGKLVIRVGEDNA</sequence>
<dbReference type="Pfam" id="PF00107">
    <property type="entry name" value="ADH_zinc_N"/>
    <property type="match status" value="1"/>
</dbReference>
<dbReference type="Pfam" id="PF16884">
    <property type="entry name" value="ADH_N_2"/>
    <property type="match status" value="1"/>
</dbReference>
<evidence type="ECO:0000259" key="2">
    <source>
        <dbReference type="SMART" id="SM00829"/>
    </source>
</evidence>
<dbReference type="SMART" id="SM00829">
    <property type="entry name" value="PKS_ER"/>
    <property type="match status" value="1"/>
</dbReference>
<dbReference type="FunFam" id="3.40.50.720:FF:000121">
    <property type="entry name" value="Prostaglandin reductase 2"/>
    <property type="match status" value="1"/>
</dbReference>
<organism evidence="3 4">
    <name type="scientific">Biostraticola tofi</name>
    <dbReference type="NCBI Taxonomy" id="466109"/>
    <lineage>
        <taxon>Bacteria</taxon>
        <taxon>Pseudomonadati</taxon>
        <taxon>Pseudomonadota</taxon>
        <taxon>Gammaproteobacteria</taxon>
        <taxon>Enterobacterales</taxon>
        <taxon>Bruguierivoracaceae</taxon>
        <taxon>Biostraticola</taxon>
    </lineage>
</organism>
<dbReference type="SUPFAM" id="SSF51735">
    <property type="entry name" value="NAD(P)-binding Rossmann-fold domains"/>
    <property type="match status" value="1"/>
</dbReference>
<feature type="domain" description="Enoyl reductase (ER)" evidence="2">
    <location>
        <begin position="22"/>
        <end position="340"/>
    </location>
</feature>
<dbReference type="InterPro" id="IPR011032">
    <property type="entry name" value="GroES-like_sf"/>
</dbReference>
<dbReference type="PANTHER" id="PTHR43205:SF7">
    <property type="entry name" value="PROSTAGLANDIN REDUCTASE 1"/>
    <property type="match status" value="1"/>
</dbReference>
<evidence type="ECO:0000313" key="3">
    <source>
        <dbReference type="EMBL" id="TCV98045.1"/>
    </source>
</evidence>
<comment type="caution">
    <text evidence="3">The sequence shown here is derived from an EMBL/GenBank/DDBJ whole genome shotgun (WGS) entry which is preliminary data.</text>
</comment>
<evidence type="ECO:0000313" key="4">
    <source>
        <dbReference type="Proteomes" id="UP000295719"/>
    </source>
</evidence>
<dbReference type="CDD" id="cd05288">
    <property type="entry name" value="PGDH"/>
    <property type="match status" value="1"/>
</dbReference>
<dbReference type="GO" id="GO:0016628">
    <property type="term" value="F:oxidoreductase activity, acting on the CH-CH group of donors, NAD or NADP as acceptor"/>
    <property type="evidence" value="ECO:0007669"/>
    <property type="project" value="InterPro"/>
</dbReference>
<keyword evidence="1" id="KW-0560">Oxidoreductase</keyword>
<dbReference type="InterPro" id="IPR045010">
    <property type="entry name" value="MDR_fam"/>
</dbReference>
<protein>
    <recommendedName>
        <fullName evidence="2">Enoyl reductase (ER) domain-containing protein</fullName>
    </recommendedName>
</protein>
<dbReference type="Proteomes" id="UP000295719">
    <property type="component" value="Unassembled WGS sequence"/>
</dbReference>
<dbReference type="SUPFAM" id="SSF50129">
    <property type="entry name" value="GroES-like"/>
    <property type="match status" value="1"/>
</dbReference>
<dbReference type="OrthoDB" id="9805663at2"/>
<dbReference type="AlphaFoldDB" id="A0A4R3YXW8"/>
<dbReference type="InterPro" id="IPR036291">
    <property type="entry name" value="NAD(P)-bd_dom_sf"/>
</dbReference>
<dbReference type="RefSeq" id="WP_131864813.1">
    <property type="nucleotide sequence ID" value="NZ_SMCR01000003.1"/>
</dbReference>
<keyword evidence="4" id="KW-1185">Reference proteome</keyword>
<dbReference type="InterPro" id="IPR013149">
    <property type="entry name" value="ADH-like_C"/>
</dbReference>
<dbReference type="PANTHER" id="PTHR43205">
    <property type="entry name" value="PROSTAGLANDIN REDUCTASE"/>
    <property type="match status" value="1"/>
</dbReference>
<reference evidence="3 4" key="1">
    <citation type="submission" date="2019-03" db="EMBL/GenBank/DDBJ databases">
        <title>Genomic Encyclopedia of Type Strains, Phase IV (KMG-IV): sequencing the most valuable type-strain genomes for metagenomic binning, comparative biology and taxonomic classification.</title>
        <authorList>
            <person name="Goeker M."/>
        </authorList>
    </citation>
    <scope>NUCLEOTIDE SEQUENCE [LARGE SCALE GENOMIC DNA]</scope>
    <source>
        <strain evidence="3 4">DSM 19580</strain>
    </source>
</reference>
<dbReference type="Gene3D" id="3.40.50.720">
    <property type="entry name" value="NAD(P)-binding Rossmann-like Domain"/>
    <property type="match status" value="1"/>
</dbReference>
<dbReference type="InterPro" id="IPR041694">
    <property type="entry name" value="ADH_N_2"/>
</dbReference>
<evidence type="ECO:0000256" key="1">
    <source>
        <dbReference type="ARBA" id="ARBA00023002"/>
    </source>
</evidence>
<dbReference type="Gene3D" id="3.90.180.10">
    <property type="entry name" value="Medium-chain alcohol dehydrogenases, catalytic domain"/>
    <property type="match status" value="1"/>
</dbReference>
<proteinExistence type="predicted"/>